<keyword evidence="5" id="KW-1185">Reference proteome</keyword>
<dbReference type="eggNOG" id="COG2226">
    <property type="taxonomic scope" value="Bacteria"/>
</dbReference>
<dbReference type="PANTHER" id="PTHR43861">
    <property type="entry name" value="TRANS-ACONITATE 2-METHYLTRANSFERASE-RELATED"/>
    <property type="match status" value="1"/>
</dbReference>
<accession>A6TMG9</accession>
<dbReference type="GO" id="GO:0008168">
    <property type="term" value="F:methyltransferase activity"/>
    <property type="evidence" value="ECO:0007669"/>
    <property type="project" value="UniProtKB-KW"/>
</dbReference>
<dbReference type="PANTHER" id="PTHR43861:SF1">
    <property type="entry name" value="TRANS-ACONITATE 2-METHYLTRANSFERASE"/>
    <property type="match status" value="1"/>
</dbReference>
<evidence type="ECO:0000313" key="4">
    <source>
        <dbReference type="EMBL" id="ABR47387.1"/>
    </source>
</evidence>
<dbReference type="InterPro" id="IPR041698">
    <property type="entry name" value="Methyltransf_25"/>
</dbReference>
<dbReference type="SUPFAM" id="SSF53335">
    <property type="entry name" value="S-adenosyl-L-methionine-dependent methyltransferases"/>
    <property type="match status" value="1"/>
</dbReference>
<dbReference type="Gene3D" id="3.40.50.150">
    <property type="entry name" value="Vaccinia Virus protein VP39"/>
    <property type="match status" value="1"/>
</dbReference>
<protein>
    <submittedName>
        <fullName evidence="4">Methyltransferase type 12</fullName>
    </submittedName>
</protein>
<dbReference type="CDD" id="cd02440">
    <property type="entry name" value="AdoMet_MTases"/>
    <property type="match status" value="1"/>
</dbReference>
<dbReference type="HOGENOM" id="CLU_069129_8_2_9"/>
<keyword evidence="1 4" id="KW-0489">Methyltransferase</keyword>
<feature type="domain" description="Methyltransferase" evidence="3">
    <location>
        <begin position="36"/>
        <end position="134"/>
    </location>
</feature>
<reference evidence="5" key="1">
    <citation type="journal article" date="2016" name="Genome Announc.">
        <title>Complete genome sequence of Alkaliphilus metalliredigens strain QYMF, an alkaliphilic and metal-reducing bacterium isolated from borax-contaminated leachate ponds.</title>
        <authorList>
            <person name="Hwang C."/>
            <person name="Copeland A."/>
            <person name="Lucas S."/>
            <person name="Lapidus A."/>
            <person name="Barry K."/>
            <person name="Detter J.C."/>
            <person name="Glavina Del Rio T."/>
            <person name="Hammon N."/>
            <person name="Israni S."/>
            <person name="Dalin E."/>
            <person name="Tice H."/>
            <person name="Pitluck S."/>
            <person name="Chertkov O."/>
            <person name="Brettin T."/>
            <person name="Bruce D."/>
            <person name="Han C."/>
            <person name="Schmutz J."/>
            <person name="Larimer F."/>
            <person name="Land M.L."/>
            <person name="Hauser L."/>
            <person name="Kyrpides N."/>
            <person name="Mikhailova N."/>
            <person name="Ye Q."/>
            <person name="Zhou J."/>
            <person name="Richardson P."/>
            <person name="Fields M.W."/>
        </authorList>
    </citation>
    <scope>NUCLEOTIDE SEQUENCE [LARGE SCALE GENOMIC DNA]</scope>
    <source>
        <strain evidence="5">QYMF</strain>
    </source>
</reference>
<evidence type="ECO:0000313" key="5">
    <source>
        <dbReference type="Proteomes" id="UP000001572"/>
    </source>
</evidence>
<keyword evidence="2 4" id="KW-0808">Transferase</keyword>
<dbReference type="Gene3D" id="2.20.25.110">
    <property type="entry name" value="S-adenosyl-L-methionine-dependent methyltransferases"/>
    <property type="match status" value="1"/>
</dbReference>
<sequence length="246" mass="28224">MTFYEEFSKYYDFIFPTGEAQVNLIIKHIPENKRNVLDVACGTGNYAIALAKKNIEVSAVDLDEKMIQETISKSHENNVHVDANTGDMTALNEVFPHEKFGSIFCIGNSLVHLTKLVDMEEALRQMYHLLEEEGSLILQIINYDRILKYDINGLPTIDNKEAGVKFIRRYEPNQRVGLINFNTELIINDGEAQRVYRNSVPLYLLQQEQLEGLLRVVGFRDMNFFGSFKEEPYSQEAYATVVVAKK</sequence>
<dbReference type="RefSeq" id="WP_012062428.1">
    <property type="nucleotide sequence ID" value="NC_009633.1"/>
</dbReference>
<proteinExistence type="predicted"/>
<evidence type="ECO:0000256" key="2">
    <source>
        <dbReference type="ARBA" id="ARBA00022679"/>
    </source>
</evidence>
<dbReference type="InterPro" id="IPR029063">
    <property type="entry name" value="SAM-dependent_MTases_sf"/>
</dbReference>
<dbReference type="GO" id="GO:0032259">
    <property type="term" value="P:methylation"/>
    <property type="evidence" value="ECO:0007669"/>
    <property type="project" value="UniProtKB-KW"/>
</dbReference>
<dbReference type="Pfam" id="PF13649">
    <property type="entry name" value="Methyltransf_25"/>
    <property type="match status" value="1"/>
</dbReference>
<dbReference type="Proteomes" id="UP000001572">
    <property type="component" value="Chromosome"/>
</dbReference>
<evidence type="ECO:0000259" key="3">
    <source>
        <dbReference type="Pfam" id="PF13649"/>
    </source>
</evidence>
<dbReference type="KEGG" id="amt:Amet_1179"/>
<organism evidence="4 5">
    <name type="scientific">Alkaliphilus metalliredigens (strain QYMF)</name>
    <dbReference type="NCBI Taxonomy" id="293826"/>
    <lineage>
        <taxon>Bacteria</taxon>
        <taxon>Bacillati</taxon>
        <taxon>Bacillota</taxon>
        <taxon>Clostridia</taxon>
        <taxon>Peptostreptococcales</taxon>
        <taxon>Natronincolaceae</taxon>
        <taxon>Alkaliphilus</taxon>
    </lineage>
</organism>
<dbReference type="AlphaFoldDB" id="A6TMG9"/>
<gene>
    <name evidence="4" type="ordered locus">Amet_1179</name>
</gene>
<dbReference type="EMBL" id="CP000724">
    <property type="protein sequence ID" value="ABR47387.1"/>
    <property type="molecule type" value="Genomic_DNA"/>
</dbReference>
<name>A6TMG9_ALKMQ</name>
<dbReference type="STRING" id="293826.Amet_1179"/>
<evidence type="ECO:0000256" key="1">
    <source>
        <dbReference type="ARBA" id="ARBA00022603"/>
    </source>
</evidence>